<comment type="caution">
    <text evidence="1">The sequence shown here is derived from an EMBL/GenBank/DDBJ whole genome shotgun (WGS) entry which is preliminary data.</text>
</comment>
<sequence>MSRGILTALFAIGLAQFLKIPIKQRKTKKWEWETFFESGGMPSSHSAGVASLATYTGLRLGPRTLDFALSVIFGLIVMYDAQGIRRYAGETSIRVNELEEKMEKLAGKQNGNYHDQMESQLKEALGHQPEEVAAGAFVGVVVGWVSHLIGSKMISSRT</sequence>
<keyword evidence="2" id="KW-1185">Reference proteome</keyword>
<dbReference type="EMBL" id="JAHQCS010000091">
    <property type="protein sequence ID" value="MBU9712028.1"/>
    <property type="molecule type" value="Genomic_DNA"/>
</dbReference>
<dbReference type="RefSeq" id="WP_217066187.1">
    <property type="nucleotide sequence ID" value="NZ_JAHQCS010000091.1"/>
</dbReference>
<dbReference type="Pfam" id="PF02681">
    <property type="entry name" value="DUF212"/>
    <property type="match status" value="1"/>
</dbReference>
<dbReference type="PANTHER" id="PTHR31446:SF29">
    <property type="entry name" value="ACID PHOSPHATASE_VANADIUM-DEPENDENT HALOPEROXIDASE-RELATED PROTEIN"/>
    <property type="match status" value="1"/>
</dbReference>
<gene>
    <name evidence="1" type="ORF">KS419_09780</name>
</gene>
<name>A0ABS6JI62_9BACI</name>
<accession>A0ABS6JI62</accession>
<evidence type="ECO:0000313" key="1">
    <source>
        <dbReference type="EMBL" id="MBU9712028.1"/>
    </source>
</evidence>
<proteinExistence type="predicted"/>
<reference evidence="1 2" key="1">
    <citation type="submission" date="2021-06" db="EMBL/GenBank/DDBJ databases">
        <title>Bacillus sp. RD4P76, an endophyte from a halophyte.</title>
        <authorList>
            <person name="Sun J.-Q."/>
        </authorList>
    </citation>
    <scope>NUCLEOTIDE SEQUENCE [LARGE SCALE GENOMIC DNA]</scope>
    <source>
        <strain evidence="1 2">CGMCC 1.15917</strain>
    </source>
</reference>
<organism evidence="1 2">
    <name type="scientific">Evansella tamaricis</name>
    <dbReference type="NCBI Taxonomy" id="2069301"/>
    <lineage>
        <taxon>Bacteria</taxon>
        <taxon>Bacillati</taxon>
        <taxon>Bacillota</taxon>
        <taxon>Bacilli</taxon>
        <taxon>Bacillales</taxon>
        <taxon>Bacillaceae</taxon>
        <taxon>Evansella</taxon>
    </lineage>
</organism>
<dbReference type="InterPro" id="IPR003832">
    <property type="entry name" value="DUF212"/>
</dbReference>
<dbReference type="PANTHER" id="PTHR31446">
    <property type="entry name" value="ACID PHOSPHATASE/VANADIUM-DEPENDENT HALOPEROXIDASE-RELATED PROTEIN"/>
    <property type="match status" value="1"/>
</dbReference>
<protein>
    <submittedName>
        <fullName evidence="1">Divergent PAP2 family protein</fullName>
    </submittedName>
</protein>
<evidence type="ECO:0000313" key="2">
    <source>
        <dbReference type="Proteomes" id="UP000784880"/>
    </source>
</evidence>
<dbReference type="Proteomes" id="UP000784880">
    <property type="component" value="Unassembled WGS sequence"/>
</dbReference>